<gene>
    <name evidence="5" type="ORF">F4553_002038</name>
</gene>
<protein>
    <submittedName>
        <fullName evidence="5">Sugar lactone lactonase YvrE</fullName>
    </submittedName>
</protein>
<dbReference type="InterPro" id="IPR013658">
    <property type="entry name" value="SGL"/>
</dbReference>
<feature type="binding site" evidence="3">
    <location>
        <position position="99"/>
    </location>
    <ligand>
        <name>substrate</name>
    </ligand>
</feature>
<proteinExistence type="inferred from homology"/>
<dbReference type="Gene3D" id="2.120.10.30">
    <property type="entry name" value="TolB, C-terminal domain"/>
    <property type="match status" value="1"/>
</dbReference>
<dbReference type="SUPFAM" id="SSF63829">
    <property type="entry name" value="Calcium-dependent phosphotriesterase"/>
    <property type="match status" value="1"/>
</dbReference>
<dbReference type="Proteomes" id="UP000587527">
    <property type="component" value="Unassembled WGS sequence"/>
</dbReference>
<comment type="cofactor">
    <cofactor evidence="3">
        <name>Zn(2+)</name>
        <dbReference type="ChEBI" id="CHEBI:29105"/>
    </cofactor>
    <text evidence="3">Binds 1 divalent metal cation per subunit.</text>
</comment>
<dbReference type="EMBL" id="JACHMN010000002">
    <property type="protein sequence ID" value="MBB5868659.1"/>
    <property type="molecule type" value="Genomic_DNA"/>
</dbReference>
<feature type="active site" description="Proton donor/acceptor" evidence="2">
    <location>
        <position position="198"/>
    </location>
</feature>
<reference evidence="5 6" key="1">
    <citation type="submission" date="2020-08" db="EMBL/GenBank/DDBJ databases">
        <title>Sequencing the genomes of 1000 actinobacteria strains.</title>
        <authorList>
            <person name="Klenk H.-P."/>
        </authorList>
    </citation>
    <scope>NUCLEOTIDE SEQUENCE [LARGE SCALE GENOMIC DNA]</scope>
    <source>
        <strain evidence="5 6">DSM 45362</strain>
    </source>
</reference>
<dbReference type="GO" id="GO:0005509">
    <property type="term" value="F:calcium ion binding"/>
    <property type="evidence" value="ECO:0007669"/>
    <property type="project" value="TreeGrafter"/>
</dbReference>
<dbReference type="AlphaFoldDB" id="A0A841BN92"/>
<dbReference type="RefSeq" id="WP_184834754.1">
    <property type="nucleotide sequence ID" value="NZ_JACHMN010000002.1"/>
</dbReference>
<accession>A0A841BN92</accession>
<feature type="binding site" evidence="3">
    <location>
        <position position="198"/>
    </location>
    <ligand>
        <name>a divalent metal cation</name>
        <dbReference type="ChEBI" id="CHEBI:60240"/>
    </ligand>
</feature>
<evidence type="ECO:0000256" key="1">
    <source>
        <dbReference type="ARBA" id="ARBA00008853"/>
    </source>
</evidence>
<dbReference type="PRINTS" id="PR01790">
    <property type="entry name" value="SMP30FAMILY"/>
</dbReference>
<keyword evidence="3" id="KW-0862">Zinc</keyword>
<evidence type="ECO:0000259" key="4">
    <source>
        <dbReference type="Pfam" id="PF08450"/>
    </source>
</evidence>
<keyword evidence="6" id="KW-1185">Reference proteome</keyword>
<dbReference type="GO" id="GO:0004341">
    <property type="term" value="F:gluconolactonase activity"/>
    <property type="evidence" value="ECO:0007669"/>
    <property type="project" value="TreeGrafter"/>
</dbReference>
<sequence>MTSAEIFDDRPCVLGEGPSFDDRTGRVSWVDVGAERLLWRDLATGEAGETPFDELVSAAVPRAGGGVVLCMSAGVVLADADGTLHPLIPFHDTVQIDLRANDAKADPAGRLWVGTMNKKERSATGALYRLDPADGRLVRILDGVTVSNGLGWSVDAATMYYIDTPTRRIDAFDYDLATGEISGRRPFAEFPEDAGMPDGMCIDGGGFVWVAAWGGGMVRRYAPDGTLERTVTLPTSRVTSCTFAGPDLDLLVITTASVGDSAGQPGAGLTYSYRPGDAVGRAVDRFAG</sequence>
<dbReference type="Pfam" id="PF08450">
    <property type="entry name" value="SGL"/>
    <property type="match status" value="1"/>
</dbReference>
<evidence type="ECO:0000256" key="3">
    <source>
        <dbReference type="PIRSR" id="PIRSR605511-2"/>
    </source>
</evidence>
<dbReference type="GO" id="GO:0019853">
    <property type="term" value="P:L-ascorbic acid biosynthetic process"/>
    <property type="evidence" value="ECO:0007669"/>
    <property type="project" value="TreeGrafter"/>
</dbReference>
<feature type="binding site" evidence="3">
    <location>
        <position position="148"/>
    </location>
    <ligand>
        <name>a divalent metal cation</name>
        <dbReference type="ChEBI" id="CHEBI:60240"/>
    </ligand>
</feature>
<organism evidence="5 6">
    <name type="scientific">Allocatelliglobosispora scoriae</name>
    <dbReference type="NCBI Taxonomy" id="643052"/>
    <lineage>
        <taxon>Bacteria</taxon>
        <taxon>Bacillati</taxon>
        <taxon>Actinomycetota</taxon>
        <taxon>Actinomycetes</taxon>
        <taxon>Micromonosporales</taxon>
        <taxon>Micromonosporaceae</taxon>
        <taxon>Allocatelliglobosispora</taxon>
    </lineage>
</organism>
<name>A0A841BN92_9ACTN</name>
<evidence type="ECO:0000313" key="6">
    <source>
        <dbReference type="Proteomes" id="UP000587527"/>
    </source>
</evidence>
<dbReference type="PANTHER" id="PTHR10907">
    <property type="entry name" value="REGUCALCIN"/>
    <property type="match status" value="1"/>
</dbReference>
<feature type="binding site" evidence="3">
    <location>
        <position position="101"/>
    </location>
    <ligand>
        <name>substrate</name>
    </ligand>
</feature>
<keyword evidence="3" id="KW-0479">Metal-binding</keyword>
<evidence type="ECO:0000256" key="2">
    <source>
        <dbReference type="PIRSR" id="PIRSR605511-1"/>
    </source>
</evidence>
<feature type="binding site" evidence="3">
    <location>
        <position position="16"/>
    </location>
    <ligand>
        <name>a divalent metal cation</name>
        <dbReference type="ChEBI" id="CHEBI:60240"/>
    </ligand>
</feature>
<evidence type="ECO:0000313" key="5">
    <source>
        <dbReference type="EMBL" id="MBB5868659.1"/>
    </source>
</evidence>
<comment type="similarity">
    <text evidence="1">Belongs to the SMP-30/CGR1 family.</text>
</comment>
<dbReference type="InterPro" id="IPR011042">
    <property type="entry name" value="6-blade_b-propeller_TolB-like"/>
</dbReference>
<feature type="domain" description="SMP-30/Gluconolactonase/LRE-like region" evidence="4">
    <location>
        <begin position="14"/>
        <end position="256"/>
    </location>
</feature>
<comment type="caution">
    <text evidence="5">The sequence shown here is derived from an EMBL/GenBank/DDBJ whole genome shotgun (WGS) entry which is preliminary data.</text>
</comment>
<dbReference type="InterPro" id="IPR005511">
    <property type="entry name" value="SMP-30"/>
</dbReference>
<dbReference type="PANTHER" id="PTHR10907:SF47">
    <property type="entry name" value="REGUCALCIN"/>
    <property type="match status" value="1"/>
</dbReference>